<dbReference type="EMBL" id="JH795856">
    <property type="protein sequence ID" value="EJU05745.1"/>
    <property type="molecule type" value="Genomic_DNA"/>
</dbReference>
<keyword evidence="7" id="KW-1185">Reference proteome</keyword>
<proteinExistence type="inferred from homology"/>
<dbReference type="OrthoDB" id="18388at2759"/>
<comment type="function">
    <text evidence="1">Involved in the biogenesis of the 60S ribosomal subunit.</text>
</comment>
<dbReference type="AlphaFoldDB" id="M5GBH6"/>
<evidence type="ECO:0000313" key="7">
    <source>
        <dbReference type="Proteomes" id="UP000030653"/>
    </source>
</evidence>
<dbReference type="RefSeq" id="XP_040632639.1">
    <property type="nucleotide sequence ID" value="XM_040771811.1"/>
</dbReference>
<name>M5GBH6_DACPD</name>
<feature type="compositionally biased region" description="Basic and acidic residues" evidence="5">
    <location>
        <begin position="239"/>
        <end position="250"/>
    </location>
</feature>
<dbReference type="GO" id="GO:0042273">
    <property type="term" value="P:ribosomal large subunit biogenesis"/>
    <property type="evidence" value="ECO:0007669"/>
    <property type="project" value="InterPro"/>
</dbReference>
<comment type="subunit">
    <text evidence="3">Component of the pre-66S ribosomal particle.</text>
</comment>
<evidence type="ECO:0000256" key="5">
    <source>
        <dbReference type="SAM" id="MobiDB-lite"/>
    </source>
</evidence>
<dbReference type="InterPro" id="IPR015943">
    <property type="entry name" value="WD40/YVTN_repeat-like_dom_sf"/>
</dbReference>
<comment type="similarity">
    <text evidence="2">Belongs to the NSA1 family.</text>
</comment>
<dbReference type="Proteomes" id="UP000030653">
    <property type="component" value="Unassembled WGS sequence"/>
</dbReference>
<dbReference type="HOGENOM" id="CLU_033769_1_0_1"/>
<protein>
    <recommendedName>
        <fullName evidence="4">Ribosome biogenesis protein NSA1</fullName>
    </recommendedName>
</protein>
<dbReference type="GO" id="GO:0030687">
    <property type="term" value="C:preribosome, large subunit precursor"/>
    <property type="evidence" value="ECO:0007669"/>
    <property type="project" value="TreeGrafter"/>
</dbReference>
<dbReference type="SUPFAM" id="SSF50978">
    <property type="entry name" value="WD40 repeat-like"/>
    <property type="match status" value="1"/>
</dbReference>
<feature type="region of interest" description="Disordered" evidence="5">
    <location>
        <begin position="232"/>
        <end position="288"/>
    </location>
</feature>
<organism evidence="6 7">
    <name type="scientific">Dacryopinax primogenitus (strain DJM 731)</name>
    <name type="common">Brown rot fungus</name>
    <dbReference type="NCBI Taxonomy" id="1858805"/>
    <lineage>
        <taxon>Eukaryota</taxon>
        <taxon>Fungi</taxon>
        <taxon>Dikarya</taxon>
        <taxon>Basidiomycota</taxon>
        <taxon>Agaricomycotina</taxon>
        <taxon>Dacrymycetes</taxon>
        <taxon>Dacrymycetales</taxon>
        <taxon>Dacrymycetaceae</taxon>
        <taxon>Dacryopinax</taxon>
    </lineage>
</organism>
<feature type="compositionally biased region" description="Acidic residues" evidence="5">
    <location>
        <begin position="251"/>
        <end position="266"/>
    </location>
</feature>
<evidence type="ECO:0000313" key="6">
    <source>
        <dbReference type="EMBL" id="EJU05745.1"/>
    </source>
</evidence>
<gene>
    <name evidence="6" type="ORF">DACRYDRAFT_20134</name>
</gene>
<evidence type="ECO:0000256" key="2">
    <source>
        <dbReference type="ARBA" id="ARBA00007861"/>
    </source>
</evidence>
<dbReference type="PANTHER" id="PTHR16038:SF4">
    <property type="entry name" value="WD REPEAT-CONTAINING PROTEIN 74"/>
    <property type="match status" value="1"/>
</dbReference>
<feature type="region of interest" description="Disordered" evidence="5">
    <location>
        <begin position="30"/>
        <end position="58"/>
    </location>
</feature>
<reference evidence="6 7" key="1">
    <citation type="journal article" date="2012" name="Science">
        <title>The Paleozoic origin of enzymatic lignin decomposition reconstructed from 31 fungal genomes.</title>
        <authorList>
            <person name="Floudas D."/>
            <person name="Binder M."/>
            <person name="Riley R."/>
            <person name="Barry K."/>
            <person name="Blanchette R.A."/>
            <person name="Henrissat B."/>
            <person name="Martinez A.T."/>
            <person name="Otillar R."/>
            <person name="Spatafora J.W."/>
            <person name="Yadav J.S."/>
            <person name="Aerts A."/>
            <person name="Benoit I."/>
            <person name="Boyd A."/>
            <person name="Carlson A."/>
            <person name="Copeland A."/>
            <person name="Coutinho P.M."/>
            <person name="de Vries R.P."/>
            <person name="Ferreira P."/>
            <person name="Findley K."/>
            <person name="Foster B."/>
            <person name="Gaskell J."/>
            <person name="Glotzer D."/>
            <person name="Gorecki P."/>
            <person name="Heitman J."/>
            <person name="Hesse C."/>
            <person name="Hori C."/>
            <person name="Igarashi K."/>
            <person name="Jurgens J.A."/>
            <person name="Kallen N."/>
            <person name="Kersten P."/>
            <person name="Kohler A."/>
            <person name="Kuees U."/>
            <person name="Kumar T.K.A."/>
            <person name="Kuo A."/>
            <person name="LaButti K."/>
            <person name="Larrondo L.F."/>
            <person name="Lindquist E."/>
            <person name="Ling A."/>
            <person name="Lombard V."/>
            <person name="Lucas S."/>
            <person name="Lundell T."/>
            <person name="Martin R."/>
            <person name="McLaughlin D.J."/>
            <person name="Morgenstern I."/>
            <person name="Morin E."/>
            <person name="Murat C."/>
            <person name="Nagy L.G."/>
            <person name="Nolan M."/>
            <person name="Ohm R.A."/>
            <person name="Patyshakuliyeva A."/>
            <person name="Rokas A."/>
            <person name="Ruiz-Duenas F.J."/>
            <person name="Sabat G."/>
            <person name="Salamov A."/>
            <person name="Samejima M."/>
            <person name="Schmutz J."/>
            <person name="Slot J.C."/>
            <person name="St John F."/>
            <person name="Stenlid J."/>
            <person name="Sun H."/>
            <person name="Sun S."/>
            <person name="Syed K."/>
            <person name="Tsang A."/>
            <person name="Wiebenga A."/>
            <person name="Young D."/>
            <person name="Pisabarro A."/>
            <person name="Eastwood D.C."/>
            <person name="Martin F."/>
            <person name="Cullen D."/>
            <person name="Grigoriev I.V."/>
            <person name="Hibbett D.S."/>
        </authorList>
    </citation>
    <scope>NUCLEOTIDE SEQUENCE [LARGE SCALE GENOMIC DNA]</scope>
    <source>
        <strain evidence="6 7">DJM-731 SS1</strain>
    </source>
</reference>
<evidence type="ECO:0000256" key="3">
    <source>
        <dbReference type="ARBA" id="ARBA00011187"/>
    </source>
</evidence>
<evidence type="ECO:0000256" key="1">
    <source>
        <dbReference type="ARBA" id="ARBA00002889"/>
    </source>
</evidence>
<dbReference type="Gene3D" id="2.130.10.10">
    <property type="entry name" value="YVTN repeat-like/Quinoprotein amine dehydrogenase"/>
    <property type="match status" value="1"/>
</dbReference>
<sequence length="288" mass="31554">MRLSPSSKTLAYGGDEVNLSVWSIEQALAGKSEASTNDDAKDEKGGKKRKNRELFPGELWRARNEPNDNLDLRQPIQITALAYLSECELVAGNQDGTLRVYDTRSGRRPTAHWKRAMKGSLRSLQSGEVEHQVFAGDAAGTLASFDSRTGRCMYTYRGFASALTALAPIPAFSTTSSAPELLASVGRDRLFRLLSAPKPQADAKKNQEKRGEVLCTEYLPSIPTSVVFAGYGEPVKGSKTGEGEIGRERGEDEEGMEDMGADEEVWEGMQGVGSDEDEAAERRKRRRT</sequence>
<evidence type="ECO:0000256" key="4">
    <source>
        <dbReference type="ARBA" id="ARBA00014234"/>
    </source>
</evidence>
<dbReference type="InterPro" id="IPR036322">
    <property type="entry name" value="WD40_repeat_dom_sf"/>
</dbReference>
<dbReference type="OMA" id="EEEMWEG"/>
<accession>M5GBH6</accession>
<dbReference type="GO" id="GO:0005730">
    <property type="term" value="C:nucleolus"/>
    <property type="evidence" value="ECO:0007669"/>
    <property type="project" value="InterPro"/>
</dbReference>
<dbReference type="STRING" id="1858805.M5GBH6"/>
<dbReference type="GeneID" id="63686873"/>
<dbReference type="PANTHER" id="PTHR16038">
    <property type="entry name" value="NOP SEVEN ASSOCIATED PROTEIN 1"/>
    <property type="match status" value="1"/>
</dbReference>
<dbReference type="InterPro" id="IPR037379">
    <property type="entry name" value="WDR74/Nsa1"/>
</dbReference>